<gene>
    <name evidence="1" type="ORF">N7505_007317</name>
</gene>
<dbReference type="Proteomes" id="UP001220256">
    <property type="component" value="Unassembled WGS sequence"/>
</dbReference>
<dbReference type="EMBL" id="JAPVEB010000004">
    <property type="protein sequence ID" value="KAJ5264524.1"/>
    <property type="molecule type" value="Genomic_DNA"/>
</dbReference>
<accession>A0ABQ8WDZ9</accession>
<evidence type="ECO:0000313" key="1">
    <source>
        <dbReference type="EMBL" id="KAJ5264524.1"/>
    </source>
</evidence>
<reference evidence="1 2" key="1">
    <citation type="journal article" date="2023" name="IMA Fungus">
        <title>Comparative genomic study of the Penicillium genus elucidates a diverse pangenome and 15 lateral gene transfer events.</title>
        <authorList>
            <person name="Petersen C."/>
            <person name="Sorensen T."/>
            <person name="Nielsen M.R."/>
            <person name="Sondergaard T.E."/>
            <person name="Sorensen J.L."/>
            <person name="Fitzpatrick D.A."/>
            <person name="Frisvad J.C."/>
            <person name="Nielsen K.L."/>
        </authorList>
    </citation>
    <scope>NUCLEOTIDE SEQUENCE [LARGE SCALE GENOMIC DNA]</scope>
    <source>
        <strain evidence="1 2">IBT 3361</strain>
    </source>
</reference>
<proteinExistence type="predicted"/>
<protein>
    <submittedName>
        <fullName evidence="1">Uncharacterized protein</fullName>
    </submittedName>
</protein>
<organism evidence="1 2">
    <name type="scientific">Penicillium chrysogenum</name>
    <name type="common">Penicillium notatum</name>
    <dbReference type="NCBI Taxonomy" id="5076"/>
    <lineage>
        <taxon>Eukaryota</taxon>
        <taxon>Fungi</taxon>
        <taxon>Dikarya</taxon>
        <taxon>Ascomycota</taxon>
        <taxon>Pezizomycotina</taxon>
        <taxon>Eurotiomycetes</taxon>
        <taxon>Eurotiomycetidae</taxon>
        <taxon>Eurotiales</taxon>
        <taxon>Aspergillaceae</taxon>
        <taxon>Penicillium</taxon>
        <taxon>Penicillium chrysogenum species complex</taxon>
    </lineage>
</organism>
<evidence type="ECO:0000313" key="2">
    <source>
        <dbReference type="Proteomes" id="UP001220256"/>
    </source>
</evidence>
<name>A0ABQ8WDZ9_PENCH</name>
<comment type="caution">
    <text evidence="1">The sequence shown here is derived from an EMBL/GenBank/DDBJ whole genome shotgun (WGS) entry which is preliminary data.</text>
</comment>
<sequence length="96" mass="10723">MTLALPILLPQGPKVSTERKQMIMPRSLHRRVSKQRYTGQPWIVDGQLHGSKRAVPIITIEPVEQSGEQLTSVMDVFDSSAKRNSAFRQPTPSATL</sequence>
<keyword evidence="2" id="KW-1185">Reference proteome</keyword>